<name>F9SXH8_VIBOR</name>
<keyword evidence="8" id="KW-0460">Magnesium</keyword>
<dbReference type="Pfam" id="PF02696">
    <property type="entry name" value="SelO"/>
    <property type="match status" value="1"/>
</dbReference>
<gene>
    <name evidence="9" type="ORF">VIOR3934_07263</name>
</gene>
<evidence type="ECO:0000256" key="2">
    <source>
        <dbReference type="ARBA" id="ARBA00009747"/>
    </source>
</evidence>
<comment type="caution">
    <text evidence="9">The sequence shown here is derived from an EMBL/GenBank/DDBJ whole genome shotgun (WGS) entry which is preliminary data.</text>
</comment>
<dbReference type="InterPro" id="IPR003846">
    <property type="entry name" value="SelO"/>
</dbReference>
<accession>F9SXH8</accession>
<dbReference type="GO" id="GO:0046872">
    <property type="term" value="F:metal ion binding"/>
    <property type="evidence" value="ECO:0007669"/>
    <property type="project" value="UniProtKB-KW"/>
</dbReference>
<evidence type="ECO:0000256" key="8">
    <source>
        <dbReference type="ARBA" id="ARBA00022842"/>
    </source>
</evidence>
<sequence length="168" mass="18367">MLICKIGGASFTTSVFHGLYMFETVSLSQRYASLPQCFYTLVKPQPLDNTSWLAWNDVLAVQFGLPELAPDGELKALLSGEQSDESKPPLAMKYAGHQFGTYNPDLGDGRGLLLGEMTDQNGQVFDLHIKGAGLTPYSRMRTCLQTGVRKWKSAVRLSLTCSTPSASL</sequence>
<evidence type="ECO:0000256" key="7">
    <source>
        <dbReference type="ARBA" id="ARBA00022840"/>
    </source>
</evidence>
<dbReference type="AlphaFoldDB" id="F9SXH8"/>
<evidence type="ECO:0000256" key="6">
    <source>
        <dbReference type="ARBA" id="ARBA00022741"/>
    </source>
</evidence>
<dbReference type="GO" id="GO:0070733">
    <property type="term" value="F:AMPylase activity"/>
    <property type="evidence" value="ECO:0007669"/>
    <property type="project" value="TreeGrafter"/>
</dbReference>
<dbReference type="PATRIC" id="fig|675816.5.peg.3620"/>
<comment type="cofactor">
    <cofactor evidence="1">
        <name>Mg(2+)</name>
        <dbReference type="ChEBI" id="CHEBI:18420"/>
    </cofactor>
</comment>
<reference evidence="9 10" key="1">
    <citation type="journal article" date="2012" name="Int. J. Syst. Evol. Microbiol.">
        <title>Vibrio caribbeanicus sp. nov., isolated from the marine sponge Scleritoderma cyanea.</title>
        <authorList>
            <person name="Hoffmann M."/>
            <person name="Monday S.R."/>
            <person name="Allard M.W."/>
            <person name="Strain E.A."/>
            <person name="Whittaker P."/>
            <person name="Naum M."/>
            <person name="McCarthy P.J."/>
            <person name="Lopez J.V."/>
            <person name="Fischer M."/>
            <person name="Brown E.W."/>
        </authorList>
    </citation>
    <scope>NUCLEOTIDE SEQUENCE [LARGE SCALE GENOMIC DNA]</scope>
    <source>
        <strain evidence="10">CIP 102891 / ATCC 33934</strain>
    </source>
</reference>
<evidence type="ECO:0000256" key="5">
    <source>
        <dbReference type="ARBA" id="ARBA00022723"/>
    </source>
</evidence>
<keyword evidence="3" id="KW-0808">Transferase</keyword>
<evidence type="ECO:0000313" key="10">
    <source>
        <dbReference type="Proteomes" id="UP000002817"/>
    </source>
</evidence>
<dbReference type="EMBL" id="AFWH01000062">
    <property type="protein sequence ID" value="EGU46533.1"/>
    <property type="molecule type" value="Genomic_DNA"/>
</dbReference>
<keyword evidence="6" id="KW-0547">Nucleotide-binding</keyword>
<keyword evidence="5" id="KW-0479">Metal-binding</keyword>
<proteinExistence type="inferred from homology"/>
<dbReference type="PANTHER" id="PTHR32057:SF14">
    <property type="entry name" value="PROTEIN ADENYLYLTRANSFERASE SELO, MITOCHONDRIAL"/>
    <property type="match status" value="1"/>
</dbReference>
<keyword evidence="7" id="KW-0067">ATP-binding</keyword>
<evidence type="ECO:0000313" key="9">
    <source>
        <dbReference type="EMBL" id="EGU46533.1"/>
    </source>
</evidence>
<dbReference type="Proteomes" id="UP000002817">
    <property type="component" value="Unassembled WGS sequence"/>
</dbReference>
<keyword evidence="4" id="KW-0548">Nucleotidyltransferase</keyword>
<dbReference type="PANTHER" id="PTHR32057">
    <property type="entry name" value="PROTEIN ADENYLYLTRANSFERASE SELO, MITOCHONDRIAL"/>
    <property type="match status" value="1"/>
</dbReference>
<comment type="similarity">
    <text evidence="2">Belongs to the SELO family.</text>
</comment>
<dbReference type="GO" id="GO:0005524">
    <property type="term" value="F:ATP binding"/>
    <property type="evidence" value="ECO:0007669"/>
    <property type="project" value="UniProtKB-KW"/>
</dbReference>
<evidence type="ECO:0000256" key="4">
    <source>
        <dbReference type="ARBA" id="ARBA00022695"/>
    </source>
</evidence>
<protein>
    <submittedName>
        <fullName evidence="9">Uncharacterized protein</fullName>
    </submittedName>
</protein>
<evidence type="ECO:0000256" key="1">
    <source>
        <dbReference type="ARBA" id="ARBA00001946"/>
    </source>
</evidence>
<evidence type="ECO:0000256" key="3">
    <source>
        <dbReference type="ARBA" id="ARBA00022679"/>
    </source>
</evidence>
<organism evidence="9 10">
    <name type="scientific">Vibrio orientalis CIP 102891 = ATCC 33934</name>
    <dbReference type="NCBI Taxonomy" id="675816"/>
    <lineage>
        <taxon>Bacteria</taxon>
        <taxon>Pseudomonadati</taxon>
        <taxon>Pseudomonadota</taxon>
        <taxon>Gammaproteobacteria</taxon>
        <taxon>Vibrionales</taxon>
        <taxon>Vibrionaceae</taxon>
        <taxon>Vibrio</taxon>
        <taxon>Vibrio oreintalis group</taxon>
    </lineage>
</organism>